<gene>
    <name evidence="4" type="ORF">AKO1_001929</name>
</gene>
<evidence type="ECO:0000313" key="5">
    <source>
        <dbReference type="Proteomes" id="UP001431209"/>
    </source>
</evidence>
<proteinExistence type="inferred from homology"/>
<dbReference type="Proteomes" id="UP001431209">
    <property type="component" value="Unassembled WGS sequence"/>
</dbReference>
<keyword evidence="5" id="KW-1185">Reference proteome</keyword>
<comment type="caution">
    <text evidence="4">The sequence shown here is derived from an EMBL/GenBank/DDBJ whole genome shotgun (WGS) entry which is preliminary data.</text>
</comment>
<organism evidence="4 5">
    <name type="scientific">Acrasis kona</name>
    <dbReference type="NCBI Taxonomy" id="1008807"/>
    <lineage>
        <taxon>Eukaryota</taxon>
        <taxon>Discoba</taxon>
        <taxon>Heterolobosea</taxon>
        <taxon>Tetramitia</taxon>
        <taxon>Eutetramitia</taxon>
        <taxon>Acrasidae</taxon>
        <taxon>Acrasis</taxon>
    </lineage>
</organism>
<dbReference type="Pfam" id="PF13409">
    <property type="entry name" value="GST_N_2"/>
    <property type="match status" value="1"/>
</dbReference>
<reference evidence="4 5" key="1">
    <citation type="submission" date="2024-03" db="EMBL/GenBank/DDBJ databases">
        <title>The Acrasis kona genome and developmental transcriptomes reveal deep origins of eukaryotic multicellular pathways.</title>
        <authorList>
            <person name="Sheikh S."/>
            <person name="Fu C.-J."/>
            <person name="Brown M.W."/>
            <person name="Baldauf S.L."/>
        </authorList>
    </citation>
    <scope>NUCLEOTIDE SEQUENCE [LARGE SCALE GENOMIC DNA]</scope>
    <source>
        <strain evidence="4 5">ATCC MYA-3509</strain>
    </source>
</reference>
<dbReference type="SUPFAM" id="SSF52833">
    <property type="entry name" value="Thioredoxin-like"/>
    <property type="match status" value="1"/>
</dbReference>
<comment type="similarity">
    <text evidence="1">Belongs to the GST superfamily.</text>
</comment>
<protein>
    <submittedName>
        <fullName evidence="4">Glutathione S-transferase</fullName>
    </submittedName>
</protein>
<sequence length="205" mass="22497">MSVGKLYYTPTSCGAASYIVALAAGVKVDSEKVDIKAHKTAGGEDYYKINFKGNVPTLVLNDGTVLNEGPSVCQYLADQNPQSGLLAPVGNSARYETIGDFNWVGTELHKTVGNLFNPTIEAPVREFVVKNSNAKLDFLESKLLNHGGKYIRGDKLTIADVYLYIVLTWLPYIGLSIENRPNTLKFFNGIKDSEVVQRANSEMNQ</sequence>
<evidence type="ECO:0000259" key="3">
    <source>
        <dbReference type="PROSITE" id="PS50405"/>
    </source>
</evidence>
<dbReference type="InterPro" id="IPR004046">
    <property type="entry name" value="GST_C"/>
</dbReference>
<dbReference type="Pfam" id="PF00043">
    <property type="entry name" value="GST_C"/>
    <property type="match status" value="1"/>
</dbReference>
<dbReference type="InterPro" id="IPR010987">
    <property type="entry name" value="Glutathione-S-Trfase_C-like"/>
</dbReference>
<dbReference type="InterPro" id="IPR040079">
    <property type="entry name" value="Glutathione_S-Trfase"/>
</dbReference>
<name>A0AAW2ZAR9_9EUKA</name>
<dbReference type="CDD" id="cd03057">
    <property type="entry name" value="GST_N_Beta"/>
    <property type="match status" value="1"/>
</dbReference>
<dbReference type="AlphaFoldDB" id="A0AAW2ZAR9"/>
<accession>A0AAW2ZAR9</accession>
<dbReference type="PANTHER" id="PTHR44051">
    <property type="entry name" value="GLUTATHIONE S-TRANSFERASE-RELATED"/>
    <property type="match status" value="1"/>
</dbReference>
<evidence type="ECO:0000259" key="2">
    <source>
        <dbReference type="PROSITE" id="PS50404"/>
    </source>
</evidence>
<dbReference type="PANTHER" id="PTHR44051:SF8">
    <property type="entry name" value="GLUTATHIONE S-TRANSFERASE GSTA"/>
    <property type="match status" value="1"/>
</dbReference>
<dbReference type="InterPro" id="IPR036282">
    <property type="entry name" value="Glutathione-S-Trfase_C_sf"/>
</dbReference>
<dbReference type="PROSITE" id="PS50404">
    <property type="entry name" value="GST_NTER"/>
    <property type="match status" value="1"/>
</dbReference>
<evidence type="ECO:0000313" key="4">
    <source>
        <dbReference type="EMBL" id="KAL0486241.1"/>
    </source>
</evidence>
<dbReference type="SUPFAM" id="SSF47616">
    <property type="entry name" value="GST C-terminal domain-like"/>
    <property type="match status" value="1"/>
</dbReference>
<dbReference type="PROSITE" id="PS50405">
    <property type="entry name" value="GST_CTER"/>
    <property type="match status" value="1"/>
</dbReference>
<evidence type="ECO:0000256" key="1">
    <source>
        <dbReference type="ARBA" id="ARBA00007409"/>
    </source>
</evidence>
<dbReference type="Gene3D" id="3.40.30.10">
    <property type="entry name" value="Glutaredoxin"/>
    <property type="match status" value="1"/>
</dbReference>
<feature type="domain" description="GST C-terminal" evidence="3">
    <location>
        <begin position="90"/>
        <end position="205"/>
    </location>
</feature>
<dbReference type="SFLD" id="SFLDS00019">
    <property type="entry name" value="Glutathione_Transferase_(cytos"/>
    <property type="match status" value="1"/>
</dbReference>
<dbReference type="InterPro" id="IPR036249">
    <property type="entry name" value="Thioredoxin-like_sf"/>
</dbReference>
<dbReference type="Gene3D" id="1.20.1050.10">
    <property type="match status" value="1"/>
</dbReference>
<dbReference type="EMBL" id="JAOPGA020001209">
    <property type="protein sequence ID" value="KAL0486241.1"/>
    <property type="molecule type" value="Genomic_DNA"/>
</dbReference>
<feature type="domain" description="GST N-terminal" evidence="2">
    <location>
        <begin position="1"/>
        <end position="84"/>
    </location>
</feature>
<dbReference type="InterPro" id="IPR004045">
    <property type="entry name" value="Glutathione_S-Trfase_N"/>
</dbReference>